<proteinExistence type="predicted"/>
<keyword evidence="1" id="KW-0808">Transferase</keyword>
<evidence type="ECO:0000313" key="4">
    <source>
        <dbReference type="EMBL" id="BED92612.1"/>
    </source>
</evidence>
<sequence>MDQNLKLYNLVKAICKFLLKMFFPYEVENLENLEFNSSGYILCSNHVSNLDAIFLMVIHPEPICFLGKSSLFKGKLLSFFFTSMGVVSINRKTHKNEKSMKKSENILNAGKVLGIFIEGTRSDAGKFLRPHLGTALLAQNTKKPILPVCITGFKKNNRIKIFKKTKICYGKMLENLNFTNLKNSSKVIMDNIKSLRS</sequence>
<protein>
    <submittedName>
        <fullName evidence="4">1-acyl-sn-glycerol-3-phosphate acyltransferase</fullName>
    </submittedName>
</protein>
<feature type="domain" description="Phospholipid/glycerol acyltransferase" evidence="3">
    <location>
        <begin position="40"/>
        <end position="153"/>
    </location>
</feature>
<organism evidence="4">
    <name type="scientific">Candidatus Paraimprobicoccus trichonymphae</name>
    <dbReference type="NCBI Taxonomy" id="3033793"/>
    <lineage>
        <taxon>Bacteria</taxon>
        <taxon>Bacillati</taxon>
        <taxon>Bacillota</taxon>
        <taxon>Clostridia</taxon>
        <taxon>Candidatus Paraimprobicoccus</taxon>
    </lineage>
</organism>
<dbReference type="PANTHER" id="PTHR10434">
    <property type="entry name" value="1-ACYL-SN-GLYCEROL-3-PHOSPHATE ACYLTRANSFERASE"/>
    <property type="match status" value="1"/>
</dbReference>
<dbReference type="SMART" id="SM00563">
    <property type="entry name" value="PlsC"/>
    <property type="match status" value="1"/>
</dbReference>
<reference evidence="4" key="1">
    <citation type="journal article" date="2023" name="ISME J.">
        <title>Emergence of putative energy parasites within Clostridia revealed by genome analysis of a novel endosymbiotic clade.</title>
        <authorList>
            <person name="Takahashi K."/>
            <person name="Kuwahara H."/>
            <person name="Horikawa Y."/>
            <person name="Izawa K."/>
            <person name="Kato D."/>
            <person name="Inagaki T."/>
            <person name="Yuki M."/>
            <person name="Ohkuma M."/>
            <person name="Hongoh Y."/>
        </authorList>
    </citation>
    <scope>NUCLEOTIDE SEQUENCE</scope>
    <source>
        <strain evidence="4">RsTa-C01</strain>
    </source>
</reference>
<dbReference type="GO" id="GO:0003841">
    <property type="term" value="F:1-acylglycerol-3-phosphate O-acyltransferase activity"/>
    <property type="evidence" value="ECO:0007669"/>
    <property type="project" value="TreeGrafter"/>
</dbReference>
<dbReference type="GO" id="GO:0006654">
    <property type="term" value="P:phosphatidic acid biosynthetic process"/>
    <property type="evidence" value="ECO:0007669"/>
    <property type="project" value="TreeGrafter"/>
</dbReference>
<dbReference type="AlphaFoldDB" id="A0AA48I2K5"/>
<accession>A0AA48I2K5</accession>
<dbReference type="EMBL" id="AP027925">
    <property type="protein sequence ID" value="BED92612.1"/>
    <property type="molecule type" value="Genomic_DNA"/>
</dbReference>
<evidence type="ECO:0000256" key="2">
    <source>
        <dbReference type="ARBA" id="ARBA00023315"/>
    </source>
</evidence>
<dbReference type="InterPro" id="IPR002123">
    <property type="entry name" value="Plipid/glycerol_acylTrfase"/>
</dbReference>
<dbReference type="SUPFAM" id="SSF69593">
    <property type="entry name" value="Glycerol-3-phosphate (1)-acyltransferase"/>
    <property type="match status" value="1"/>
</dbReference>
<dbReference type="PANTHER" id="PTHR10434:SF11">
    <property type="entry name" value="1-ACYL-SN-GLYCEROL-3-PHOSPHATE ACYLTRANSFERASE"/>
    <property type="match status" value="1"/>
</dbReference>
<evidence type="ECO:0000259" key="3">
    <source>
        <dbReference type="SMART" id="SM00563"/>
    </source>
</evidence>
<dbReference type="KEGG" id="ptrh:RsTaC01_0423"/>
<evidence type="ECO:0000256" key="1">
    <source>
        <dbReference type="ARBA" id="ARBA00022679"/>
    </source>
</evidence>
<keyword evidence="2 4" id="KW-0012">Acyltransferase</keyword>
<dbReference type="Pfam" id="PF01553">
    <property type="entry name" value="Acyltransferase"/>
    <property type="match status" value="1"/>
</dbReference>
<dbReference type="Proteomes" id="UP001335720">
    <property type="component" value="Chromosome"/>
</dbReference>
<dbReference type="CDD" id="cd07989">
    <property type="entry name" value="LPLAT_AGPAT-like"/>
    <property type="match status" value="1"/>
</dbReference>
<name>A0AA48I2K5_9FIRM</name>
<gene>
    <name evidence="4" type="ORF">RsTaC01_0423</name>
</gene>